<proteinExistence type="predicted"/>
<reference evidence="2 3" key="1">
    <citation type="submission" date="2015-01" db="EMBL/GenBank/DDBJ databases">
        <title>Evolution of Trichinella species and genotypes.</title>
        <authorList>
            <person name="Korhonen P.K."/>
            <person name="Edoardo P."/>
            <person name="Giuseppe L.R."/>
            <person name="Gasser R.B."/>
        </authorList>
    </citation>
    <scope>NUCLEOTIDE SEQUENCE [LARGE SCALE GENOMIC DNA]</scope>
    <source>
        <strain evidence="2">ISS1029</strain>
    </source>
</reference>
<comment type="caution">
    <text evidence="2">The sequence shown here is derived from an EMBL/GenBank/DDBJ whole genome shotgun (WGS) entry which is preliminary data.</text>
</comment>
<name>A0A0V1H3D0_9BILA</name>
<keyword evidence="3" id="KW-1185">Reference proteome</keyword>
<feature type="compositionally biased region" description="Basic and acidic residues" evidence="1">
    <location>
        <begin position="22"/>
        <end position="40"/>
    </location>
</feature>
<dbReference type="Proteomes" id="UP000055024">
    <property type="component" value="Unassembled WGS sequence"/>
</dbReference>
<sequence>MKTEMGGYVDQHGSILSVYQKPHQEKPEQRTNPHLVDSRQDNLCPGTWSTCRSTDADSEVDKTLWRFKKFESLGMPIDPLTGPEAS</sequence>
<evidence type="ECO:0000313" key="3">
    <source>
        <dbReference type="Proteomes" id="UP000055024"/>
    </source>
</evidence>
<gene>
    <name evidence="2" type="ORF">T11_11703</name>
</gene>
<evidence type="ECO:0000256" key="1">
    <source>
        <dbReference type="SAM" id="MobiDB-lite"/>
    </source>
</evidence>
<dbReference type="EMBL" id="JYDP01000160">
    <property type="protein sequence ID" value="KRZ04586.1"/>
    <property type="molecule type" value="Genomic_DNA"/>
</dbReference>
<protein>
    <submittedName>
        <fullName evidence="2">Uncharacterized protein</fullName>
    </submittedName>
</protein>
<feature type="region of interest" description="Disordered" evidence="1">
    <location>
        <begin position="21"/>
        <end position="41"/>
    </location>
</feature>
<accession>A0A0V1H3D0</accession>
<dbReference type="AlphaFoldDB" id="A0A0V1H3D0"/>
<evidence type="ECO:0000313" key="2">
    <source>
        <dbReference type="EMBL" id="KRZ04586.1"/>
    </source>
</evidence>
<organism evidence="2 3">
    <name type="scientific">Trichinella zimbabwensis</name>
    <dbReference type="NCBI Taxonomy" id="268475"/>
    <lineage>
        <taxon>Eukaryota</taxon>
        <taxon>Metazoa</taxon>
        <taxon>Ecdysozoa</taxon>
        <taxon>Nematoda</taxon>
        <taxon>Enoplea</taxon>
        <taxon>Dorylaimia</taxon>
        <taxon>Trichinellida</taxon>
        <taxon>Trichinellidae</taxon>
        <taxon>Trichinella</taxon>
    </lineage>
</organism>